<protein>
    <submittedName>
        <fullName evidence="1">35576_t:CDS:1</fullName>
    </submittedName>
</protein>
<evidence type="ECO:0000313" key="1">
    <source>
        <dbReference type="EMBL" id="CAG8594461.1"/>
    </source>
</evidence>
<reference evidence="1" key="1">
    <citation type="submission" date="2021-06" db="EMBL/GenBank/DDBJ databases">
        <authorList>
            <person name="Kallberg Y."/>
            <person name="Tangrot J."/>
            <person name="Rosling A."/>
        </authorList>
    </citation>
    <scope>NUCLEOTIDE SEQUENCE</scope>
    <source>
        <strain evidence="1">MA461A</strain>
    </source>
</reference>
<name>A0ACA9MIQ3_9GLOM</name>
<dbReference type="EMBL" id="CAJVQC010008589">
    <property type="protein sequence ID" value="CAG8594461.1"/>
    <property type="molecule type" value="Genomic_DNA"/>
</dbReference>
<comment type="caution">
    <text evidence="1">The sequence shown here is derived from an EMBL/GenBank/DDBJ whole genome shotgun (WGS) entry which is preliminary data.</text>
</comment>
<organism evidence="1 2">
    <name type="scientific">Racocetra persica</name>
    <dbReference type="NCBI Taxonomy" id="160502"/>
    <lineage>
        <taxon>Eukaryota</taxon>
        <taxon>Fungi</taxon>
        <taxon>Fungi incertae sedis</taxon>
        <taxon>Mucoromycota</taxon>
        <taxon>Glomeromycotina</taxon>
        <taxon>Glomeromycetes</taxon>
        <taxon>Diversisporales</taxon>
        <taxon>Gigasporaceae</taxon>
        <taxon>Racocetra</taxon>
    </lineage>
</organism>
<feature type="non-terminal residue" evidence="1">
    <location>
        <position position="1"/>
    </location>
</feature>
<evidence type="ECO:0000313" key="2">
    <source>
        <dbReference type="Proteomes" id="UP000789920"/>
    </source>
</evidence>
<gene>
    <name evidence="1" type="ORF">RPERSI_LOCUS5672</name>
</gene>
<keyword evidence="2" id="KW-1185">Reference proteome</keyword>
<proteinExistence type="predicted"/>
<accession>A0ACA9MIQ3</accession>
<sequence>IANESNPPENSLVNCYPCLEERLELKTLNEITIGINMSLKNFNDLETKFKDETIEEVEEIEEINITIDGLTSTGKSTIGRSLALKLNYRFIDSRLFYYYLASKTASQDEQELLSLLQQDIFKHIFQLNESVFFENEKYIENSSRAKKKYIISGRDFATNILPNAELKILLTANFKTHVQRRLNQLKNNNYNDICLDIIKQNTLSIEFIKEITKLSTIFVIDTTYLSIEEVVDKILLKTSNTITRISLDSIRISVNSVKKSLVLNLKISTTEKGDELELLLLKLLRKNSIECYTTRTSYNVNSIFVLIGDGGTDLFGNYKLINYIMQVKNKSEKYKVGPGDIREFSAVLAKQLEDTIEDLTIENIEIDSDKPVLIFGMNLKRNVKISKLSIKCNIKNSKPNPKVIVAFGSIGARKTTFLIALKDFFENQGKKVYFPEEMSLRFGEDLEYFYQDTRRYGFMFQDLLIDAYQKKNKIIRKDEYDIYLIDRTTKDTMIFSKILINDKLKLDYFKKKLKKEEKINAKYNFFIKYSPKICYE</sequence>
<dbReference type="Proteomes" id="UP000789920">
    <property type="component" value="Unassembled WGS sequence"/>
</dbReference>